<name>A0AAV0YRF9_VICFA</name>
<accession>A0AAV0YRF9</accession>
<sequence>MSQPMYEVSGQKQSLMCTCFKAQIVFDGKGDSYWWVLCVEKSFKEQGTPKKIKLPEVVTKLYGHARQWWFWGSQLHPPLCWDTFTTVFLWHFKFEWREIFPIEEEEDPDLKSMKTIEGTSFLEDLAPIPVSNKCV</sequence>
<reference evidence="1 2" key="1">
    <citation type="submission" date="2023-01" db="EMBL/GenBank/DDBJ databases">
        <authorList>
            <person name="Kreplak J."/>
        </authorList>
    </citation>
    <scope>NUCLEOTIDE SEQUENCE [LARGE SCALE GENOMIC DNA]</scope>
</reference>
<dbReference type="AlphaFoldDB" id="A0AAV0YRF9"/>
<gene>
    <name evidence="1" type="ORF">VFH_I278520</name>
</gene>
<organism evidence="1 2">
    <name type="scientific">Vicia faba</name>
    <name type="common">Broad bean</name>
    <name type="synonym">Faba vulgaris</name>
    <dbReference type="NCBI Taxonomy" id="3906"/>
    <lineage>
        <taxon>Eukaryota</taxon>
        <taxon>Viridiplantae</taxon>
        <taxon>Streptophyta</taxon>
        <taxon>Embryophyta</taxon>
        <taxon>Tracheophyta</taxon>
        <taxon>Spermatophyta</taxon>
        <taxon>Magnoliopsida</taxon>
        <taxon>eudicotyledons</taxon>
        <taxon>Gunneridae</taxon>
        <taxon>Pentapetalae</taxon>
        <taxon>rosids</taxon>
        <taxon>fabids</taxon>
        <taxon>Fabales</taxon>
        <taxon>Fabaceae</taxon>
        <taxon>Papilionoideae</taxon>
        <taxon>50 kb inversion clade</taxon>
        <taxon>NPAAA clade</taxon>
        <taxon>Hologalegina</taxon>
        <taxon>IRL clade</taxon>
        <taxon>Fabeae</taxon>
        <taxon>Vicia</taxon>
    </lineage>
</organism>
<dbReference type="EMBL" id="OX451736">
    <property type="protein sequence ID" value="CAI8586965.1"/>
    <property type="molecule type" value="Genomic_DNA"/>
</dbReference>
<protein>
    <submittedName>
        <fullName evidence="1">Uncharacterized protein</fullName>
    </submittedName>
</protein>
<evidence type="ECO:0000313" key="1">
    <source>
        <dbReference type="EMBL" id="CAI8586965.1"/>
    </source>
</evidence>
<dbReference type="Proteomes" id="UP001157006">
    <property type="component" value="Chromosome 1L"/>
</dbReference>
<keyword evidence="2" id="KW-1185">Reference proteome</keyword>
<proteinExistence type="predicted"/>
<evidence type="ECO:0000313" key="2">
    <source>
        <dbReference type="Proteomes" id="UP001157006"/>
    </source>
</evidence>